<name>A0A9Q0GN05_9ROSI</name>
<dbReference type="PANTHER" id="PTHR35474:SF3">
    <property type="entry name" value="PROTEIN SHORT HYPOCOTYL IN WHITE LIGHT 1"/>
    <property type="match status" value="1"/>
</dbReference>
<gene>
    <name evidence="1" type="ORF">Tsubulata_032760</name>
</gene>
<dbReference type="AlphaFoldDB" id="A0A9Q0GN05"/>
<dbReference type="OrthoDB" id="1747510at2759"/>
<keyword evidence="2" id="KW-1185">Reference proteome</keyword>
<protein>
    <submittedName>
        <fullName evidence="1">Uncharacterized protein</fullName>
    </submittedName>
</protein>
<sequence>MATRAAAPVGVGVVTPHPTNTTNLLLLLHHRNLSFPSTPRQHHHINIPLLKTPPLSTIISHSRVFGLVSQLDGSASGVEAEEEIGESFFDDSEVILDDSDEDDDDAESSLDLLVRFLHSMFKKLSKRAKKATRSMLPAAISPQLFVCFDDEDWCPLQLTEFCYWPHFLSSKHFFRWFAPLEAVCSWQSCSYAWYGQQFPTFNRLGILFTRVEAHTVVHSQWEHNIKFS</sequence>
<dbReference type="GO" id="GO:0009787">
    <property type="term" value="P:regulation of abscisic acid-activated signaling pathway"/>
    <property type="evidence" value="ECO:0007669"/>
    <property type="project" value="InterPro"/>
</dbReference>
<dbReference type="EMBL" id="JAKUCV010000110">
    <property type="protein sequence ID" value="KAJ4851211.1"/>
    <property type="molecule type" value="Genomic_DNA"/>
</dbReference>
<accession>A0A9Q0GN05</accession>
<proteinExistence type="predicted"/>
<dbReference type="InterPro" id="IPR039324">
    <property type="entry name" value="SHW1"/>
</dbReference>
<reference evidence="1" key="1">
    <citation type="submission" date="2022-02" db="EMBL/GenBank/DDBJ databases">
        <authorList>
            <person name="Henning P.M."/>
            <person name="McCubbin A.G."/>
            <person name="Shore J.S."/>
        </authorList>
    </citation>
    <scope>NUCLEOTIDE SEQUENCE</scope>
    <source>
        <strain evidence="1">F60SS</strain>
        <tissue evidence="1">Leaves</tissue>
    </source>
</reference>
<dbReference type="GO" id="GO:0010100">
    <property type="term" value="P:negative regulation of photomorphogenesis"/>
    <property type="evidence" value="ECO:0007669"/>
    <property type="project" value="InterPro"/>
</dbReference>
<dbReference type="Proteomes" id="UP001141552">
    <property type="component" value="Unassembled WGS sequence"/>
</dbReference>
<evidence type="ECO:0000313" key="2">
    <source>
        <dbReference type="Proteomes" id="UP001141552"/>
    </source>
</evidence>
<comment type="caution">
    <text evidence="1">The sequence shown here is derived from an EMBL/GenBank/DDBJ whole genome shotgun (WGS) entry which is preliminary data.</text>
</comment>
<organism evidence="1 2">
    <name type="scientific">Turnera subulata</name>
    <dbReference type="NCBI Taxonomy" id="218843"/>
    <lineage>
        <taxon>Eukaryota</taxon>
        <taxon>Viridiplantae</taxon>
        <taxon>Streptophyta</taxon>
        <taxon>Embryophyta</taxon>
        <taxon>Tracheophyta</taxon>
        <taxon>Spermatophyta</taxon>
        <taxon>Magnoliopsida</taxon>
        <taxon>eudicotyledons</taxon>
        <taxon>Gunneridae</taxon>
        <taxon>Pentapetalae</taxon>
        <taxon>rosids</taxon>
        <taxon>fabids</taxon>
        <taxon>Malpighiales</taxon>
        <taxon>Passifloraceae</taxon>
        <taxon>Turnera</taxon>
    </lineage>
</organism>
<evidence type="ECO:0000313" key="1">
    <source>
        <dbReference type="EMBL" id="KAJ4851211.1"/>
    </source>
</evidence>
<reference evidence="1" key="2">
    <citation type="journal article" date="2023" name="Plants (Basel)">
        <title>Annotation of the Turnera subulata (Passifloraceae) Draft Genome Reveals the S-Locus Evolved after the Divergence of Turneroideae from Passifloroideae in a Stepwise Manner.</title>
        <authorList>
            <person name="Henning P.M."/>
            <person name="Roalson E.H."/>
            <person name="Mir W."/>
            <person name="McCubbin A.G."/>
            <person name="Shore J.S."/>
        </authorList>
    </citation>
    <scope>NUCLEOTIDE SEQUENCE</scope>
    <source>
        <strain evidence="1">F60SS</strain>
    </source>
</reference>
<dbReference type="PANTHER" id="PTHR35474">
    <property type="entry name" value="ATP PHOSPHORIBOSYLTRANSFERASE REGULATORY SUBUNIT"/>
    <property type="match status" value="1"/>
</dbReference>